<dbReference type="PANTHER" id="PTHR43215">
    <property type="entry name" value="RADIAL SPOKE HEAD 1 HOMOLOG"/>
    <property type="match status" value="1"/>
</dbReference>
<name>A0A7S1JU65_9ALVE</name>
<protein>
    <recommendedName>
        <fullName evidence="4">MORN repeat-containing protein 5</fullName>
    </recommendedName>
</protein>
<accession>A0A7S1JU65</accession>
<dbReference type="SUPFAM" id="SSF82185">
    <property type="entry name" value="Histone H3 K4-specific methyltransferase SET7/9 N-terminal domain"/>
    <property type="match status" value="2"/>
</dbReference>
<evidence type="ECO:0000313" key="3">
    <source>
        <dbReference type="EMBL" id="CAD9053804.1"/>
    </source>
</evidence>
<dbReference type="PANTHER" id="PTHR43215:SF14">
    <property type="entry name" value="RADIAL SPOKE HEAD 1 HOMOLOG"/>
    <property type="match status" value="1"/>
</dbReference>
<dbReference type="SMART" id="SM00698">
    <property type="entry name" value="MORN"/>
    <property type="match status" value="5"/>
</dbReference>
<dbReference type="Gene3D" id="2.20.110.10">
    <property type="entry name" value="Histone H3 K4-specific methyltransferase SET7/9 N-terminal domain"/>
    <property type="match status" value="3"/>
</dbReference>
<keyword evidence="1" id="KW-0677">Repeat</keyword>
<dbReference type="AlphaFoldDB" id="A0A7S1JU65"/>
<proteinExistence type="predicted"/>
<dbReference type="GO" id="GO:0005829">
    <property type="term" value="C:cytosol"/>
    <property type="evidence" value="ECO:0007669"/>
    <property type="project" value="TreeGrafter"/>
</dbReference>
<feature type="region of interest" description="Disordered" evidence="2">
    <location>
        <begin position="1"/>
        <end position="32"/>
    </location>
</feature>
<reference evidence="3" key="1">
    <citation type="submission" date="2021-01" db="EMBL/GenBank/DDBJ databases">
        <authorList>
            <person name="Corre E."/>
            <person name="Pelletier E."/>
            <person name="Niang G."/>
            <person name="Scheremetjew M."/>
            <person name="Finn R."/>
            <person name="Kale V."/>
            <person name="Holt S."/>
            <person name="Cochrane G."/>
            <person name="Meng A."/>
            <person name="Brown T."/>
            <person name="Cohen L."/>
        </authorList>
    </citation>
    <scope>NUCLEOTIDE SEQUENCE</scope>
    <source>
        <strain evidence="3">CCMP3346</strain>
    </source>
</reference>
<evidence type="ECO:0000256" key="2">
    <source>
        <dbReference type="SAM" id="MobiDB-lite"/>
    </source>
</evidence>
<organism evidence="3">
    <name type="scientific">Vitrella brassicaformis</name>
    <dbReference type="NCBI Taxonomy" id="1169539"/>
    <lineage>
        <taxon>Eukaryota</taxon>
        <taxon>Sar</taxon>
        <taxon>Alveolata</taxon>
        <taxon>Colpodellida</taxon>
        <taxon>Vitrellaceae</taxon>
        <taxon>Vitrella</taxon>
    </lineage>
</organism>
<evidence type="ECO:0008006" key="4">
    <source>
        <dbReference type="Google" id="ProtNLM"/>
    </source>
</evidence>
<sequence length="270" mass="30705">MYEEGQYHGSIRKVGGKEVPHGTGVLPSMDGTTKLYEGEWRDGERHGTGKEFDGSIVCDGQWNNNQRHGQGQEFTQQICVYTGSWLNGKRHGRGKEVDSRRQLVYEGDWANGEKTYRGEGKVRCMELKGDRGKPLGSYSGEVLDGKPHGEGELLESKEDMYGSRRVIYNGRWKHGKWHGDGRASFEYSDRGPVVWFKGEWREGKIHSGTLFPDGCFTEKRHNDGQYYCTRITPIPWQEGDKIPDVNVSGYGSLRRAMREYLLDYLPDGAL</sequence>
<dbReference type="Pfam" id="PF02493">
    <property type="entry name" value="MORN"/>
    <property type="match status" value="7"/>
</dbReference>
<gene>
    <name evidence="3" type="ORF">VBRA1451_LOCUS8867</name>
</gene>
<dbReference type="EMBL" id="HBGB01015311">
    <property type="protein sequence ID" value="CAD9053804.1"/>
    <property type="molecule type" value="Transcribed_RNA"/>
</dbReference>
<dbReference type="InterPro" id="IPR003409">
    <property type="entry name" value="MORN"/>
</dbReference>
<evidence type="ECO:0000256" key="1">
    <source>
        <dbReference type="ARBA" id="ARBA00022737"/>
    </source>
</evidence>